<dbReference type="InterPro" id="IPR036413">
    <property type="entry name" value="YaeB-like_sf"/>
</dbReference>
<reference evidence="4" key="1">
    <citation type="submission" date="2021-02" db="EMBL/GenBank/DDBJ databases">
        <title>First Annotated Genome of the Yellow-green Alga Tribonema minus.</title>
        <authorList>
            <person name="Mahan K.M."/>
        </authorList>
    </citation>
    <scope>NUCLEOTIDE SEQUENCE</scope>
    <source>
        <strain evidence="4">UTEX B ZZ1240</strain>
    </source>
</reference>
<organism evidence="4 5">
    <name type="scientific">Tribonema minus</name>
    <dbReference type="NCBI Taxonomy" id="303371"/>
    <lineage>
        <taxon>Eukaryota</taxon>
        <taxon>Sar</taxon>
        <taxon>Stramenopiles</taxon>
        <taxon>Ochrophyta</taxon>
        <taxon>PX clade</taxon>
        <taxon>Xanthophyceae</taxon>
        <taxon>Tribonematales</taxon>
        <taxon>Tribonemataceae</taxon>
        <taxon>Tribonema</taxon>
    </lineage>
</organism>
<proteinExistence type="inferred from homology"/>
<protein>
    <submittedName>
        <fullName evidence="4">TsaA-like domain-containing protein</fullName>
    </submittedName>
</protein>
<evidence type="ECO:0000256" key="2">
    <source>
        <dbReference type="ARBA" id="ARBA00033753"/>
    </source>
</evidence>
<dbReference type="AlphaFoldDB" id="A0A835YNQ9"/>
<evidence type="ECO:0000259" key="3">
    <source>
        <dbReference type="PROSITE" id="PS51668"/>
    </source>
</evidence>
<dbReference type="Gene3D" id="2.40.30.70">
    <property type="entry name" value="YaeB-like"/>
    <property type="match status" value="1"/>
</dbReference>
<comment type="similarity">
    <text evidence="2">Belongs to the tRNA methyltransferase O family.</text>
</comment>
<evidence type="ECO:0000313" key="5">
    <source>
        <dbReference type="Proteomes" id="UP000664859"/>
    </source>
</evidence>
<dbReference type="NCBIfam" id="TIGR00104">
    <property type="entry name" value="tRNA_TsaA"/>
    <property type="match status" value="1"/>
</dbReference>
<dbReference type="PANTHER" id="PTHR12818:SF0">
    <property type="entry name" value="TRNA (ADENINE(37)-N6)-METHYLTRANSFERASE"/>
    <property type="match status" value="1"/>
</dbReference>
<dbReference type="OrthoDB" id="4882at2759"/>
<dbReference type="SUPFAM" id="SSF118196">
    <property type="entry name" value="YaeB-like"/>
    <property type="match status" value="1"/>
</dbReference>
<name>A0A835YNQ9_9STRA</name>
<gene>
    <name evidence="4" type="ORF">JKP88DRAFT_264673</name>
</gene>
<dbReference type="InterPro" id="IPR023370">
    <property type="entry name" value="TrmO-like_N"/>
</dbReference>
<keyword evidence="1" id="KW-0949">S-adenosyl-L-methionine</keyword>
<evidence type="ECO:0000256" key="1">
    <source>
        <dbReference type="ARBA" id="ARBA00022691"/>
    </source>
</evidence>
<keyword evidence="5" id="KW-1185">Reference proteome</keyword>
<dbReference type="EMBL" id="JAFCMP010000515">
    <property type="protein sequence ID" value="KAG5178469.1"/>
    <property type="molecule type" value="Genomic_DNA"/>
</dbReference>
<feature type="domain" description="TsaA-like" evidence="3">
    <location>
        <begin position="3"/>
        <end position="145"/>
    </location>
</feature>
<dbReference type="CDD" id="cd09281">
    <property type="entry name" value="UPF0066"/>
    <property type="match status" value="1"/>
</dbReference>
<accession>A0A835YNQ9</accession>
<dbReference type="PROSITE" id="PS51668">
    <property type="entry name" value="TSAA_2"/>
    <property type="match status" value="1"/>
</dbReference>
<dbReference type="PANTHER" id="PTHR12818">
    <property type="entry name" value="TRNA (ADENINE(37)-N6)-METHYLTRANSFERASE"/>
    <property type="match status" value="1"/>
</dbReference>
<dbReference type="InterPro" id="IPR040372">
    <property type="entry name" value="YaeB-like"/>
</dbReference>
<dbReference type="Pfam" id="PF01980">
    <property type="entry name" value="TrmO_N"/>
    <property type="match status" value="1"/>
</dbReference>
<dbReference type="InterPro" id="IPR036414">
    <property type="entry name" value="YaeB_N_sf"/>
</dbReference>
<evidence type="ECO:0000313" key="4">
    <source>
        <dbReference type="EMBL" id="KAG5178469.1"/>
    </source>
</evidence>
<dbReference type="Proteomes" id="UP000664859">
    <property type="component" value="Unassembled WGS sequence"/>
</dbReference>
<sequence>MVMDTIGVVRSPYKERFGTPRQANVTAGVLEGKAQHGQLVFSRGRNFEVALEDLDGFDYVWVISYMHLNQGWNPKVKPPRGPRVKRGLFSTRSPHRPNSIALSAVKIVSVDPKGLTVTVEGLDLLDGTPILDIKPYVPYCDAFPGAKTGWLEELSSIDEVDYLPSKPPPFIK</sequence>
<comment type="caution">
    <text evidence="4">The sequence shown here is derived from an EMBL/GenBank/DDBJ whole genome shotgun (WGS) entry which is preliminary data.</text>
</comment>